<accession>A0A7X9FPQ4</accession>
<keyword evidence="1" id="KW-0808">Transferase</keyword>
<dbReference type="Gene3D" id="3.40.50.150">
    <property type="entry name" value="Vaccinia Virus protein VP39"/>
    <property type="match status" value="1"/>
</dbReference>
<evidence type="ECO:0000313" key="2">
    <source>
        <dbReference type="Proteomes" id="UP000524246"/>
    </source>
</evidence>
<dbReference type="EMBL" id="JAAZON010000092">
    <property type="protein sequence ID" value="NMC61966.1"/>
    <property type="molecule type" value="Genomic_DNA"/>
</dbReference>
<reference evidence="1 2" key="1">
    <citation type="journal article" date="2020" name="Biotechnol. Biofuels">
        <title>New insights from the biogas microbiome by comprehensive genome-resolved metagenomics of nearly 1600 species originating from multiple anaerobic digesters.</title>
        <authorList>
            <person name="Campanaro S."/>
            <person name="Treu L."/>
            <person name="Rodriguez-R L.M."/>
            <person name="Kovalovszki A."/>
            <person name="Ziels R.M."/>
            <person name="Maus I."/>
            <person name="Zhu X."/>
            <person name="Kougias P.G."/>
            <person name="Basile A."/>
            <person name="Luo G."/>
            <person name="Schluter A."/>
            <person name="Konstantinidis K.T."/>
            <person name="Angelidaki I."/>
        </authorList>
    </citation>
    <scope>NUCLEOTIDE SEQUENCE [LARGE SCALE GENOMIC DNA]</scope>
    <source>
        <strain evidence="1">AS27yjCOA_65</strain>
    </source>
</reference>
<dbReference type="Proteomes" id="UP000524246">
    <property type="component" value="Unassembled WGS sequence"/>
</dbReference>
<dbReference type="PANTHER" id="PTHR43861">
    <property type="entry name" value="TRANS-ACONITATE 2-METHYLTRANSFERASE-RELATED"/>
    <property type="match status" value="1"/>
</dbReference>
<organism evidence="1 2">
    <name type="scientific">SAR324 cluster bacterium</name>
    <dbReference type="NCBI Taxonomy" id="2024889"/>
    <lineage>
        <taxon>Bacteria</taxon>
        <taxon>Deltaproteobacteria</taxon>
        <taxon>SAR324 cluster</taxon>
    </lineage>
</organism>
<keyword evidence="1" id="KW-0489">Methyltransferase</keyword>
<dbReference type="AlphaFoldDB" id="A0A7X9FPQ4"/>
<dbReference type="Pfam" id="PF13489">
    <property type="entry name" value="Methyltransf_23"/>
    <property type="match status" value="1"/>
</dbReference>
<evidence type="ECO:0000313" key="1">
    <source>
        <dbReference type="EMBL" id="NMC61966.1"/>
    </source>
</evidence>
<protein>
    <submittedName>
        <fullName evidence="1">Class I SAM-dependent methyltransferase</fullName>
    </submittedName>
</protein>
<name>A0A7X9FPQ4_9DELT</name>
<gene>
    <name evidence="1" type="ORF">GYA55_02230</name>
</gene>
<dbReference type="SUPFAM" id="SSF53335">
    <property type="entry name" value="S-adenosyl-L-methionine-dependent methyltransferases"/>
    <property type="match status" value="1"/>
</dbReference>
<sequence length="232" mass="26481">MTDKKNASHERYKFKPFLGSSHHWALRKISLLPKSIAVLDVGAGSGAIGAALKQMGFSKLAATEIDLAALEFIKPIYERVSPSLELYKDDKFDLIIVLDVLEHLVQPQKEYQLLANLLSPGGHMLISVPNTAHWMVRIQLLFGFLEYTERGLLDRTHLQFFTRKRLKELIKSSQSMELVELDSSIDPIELLLPEWIWDNKVFKVFSRLRLMIARLAPGLFAYQHLALLRKSG</sequence>
<dbReference type="InterPro" id="IPR029063">
    <property type="entry name" value="SAM-dependent_MTases_sf"/>
</dbReference>
<comment type="caution">
    <text evidence="1">The sequence shown here is derived from an EMBL/GenBank/DDBJ whole genome shotgun (WGS) entry which is preliminary data.</text>
</comment>
<dbReference type="GO" id="GO:0008168">
    <property type="term" value="F:methyltransferase activity"/>
    <property type="evidence" value="ECO:0007669"/>
    <property type="project" value="UniProtKB-KW"/>
</dbReference>
<proteinExistence type="predicted"/>
<dbReference type="GO" id="GO:0032259">
    <property type="term" value="P:methylation"/>
    <property type="evidence" value="ECO:0007669"/>
    <property type="project" value="UniProtKB-KW"/>
</dbReference>